<comment type="caution">
    <text evidence="1">The sequence shown here is derived from an EMBL/GenBank/DDBJ whole genome shotgun (WGS) entry which is preliminary data.</text>
</comment>
<dbReference type="Proteomes" id="UP000321812">
    <property type="component" value="Unassembled WGS sequence"/>
</dbReference>
<dbReference type="InterPro" id="IPR005046">
    <property type="entry name" value="DUF285"/>
</dbReference>
<proteinExistence type="predicted"/>
<protein>
    <submittedName>
        <fullName evidence="1">BspA family leucine-rich repeat surface protein</fullName>
    </submittedName>
</protein>
<dbReference type="AlphaFoldDB" id="A0A562X8T1"/>
<name>A0A562X8T1_CAMHY</name>
<organism evidence="1 2">
    <name type="scientific">Campylobacter hyointestinalis</name>
    <dbReference type="NCBI Taxonomy" id="198"/>
    <lineage>
        <taxon>Bacteria</taxon>
        <taxon>Pseudomonadati</taxon>
        <taxon>Campylobacterota</taxon>
        <taxon>Epsilonproteobacteria</taxon>
        <taxon>Campylobacterales</taxon>
        <taxon>Campylobacteraceae</taxon>
        <taxon>Campylobacter</taxon>
    </lineage>
</organism>
<evidence type="ECO:0000313" key="1">
    <source>
        <dbReference type="EMBL" id="TWO18558.1"/>
    </source>
</evidence>
<gene>
    <name evidence="1" type="ORF">YZ82_07905</name>
</gene>
<dbReference type="NCBIfam" id="TIGR02167">
    <property type="entry name" value="Liste_lipo_26"/>
    <property type="match status" value="2"/>
</dbReference>
<dbReference type="InterPro" id="IPR011889">
    <property type="entry name" value="Liste_lipo_26"/>
</dbReference>
<dbReference type="EMBL" id="VOAP01000027">
    <property type="protein sequence ID" value="TWO18558.1"/>
    <property type="molecule type" value="Genomic_DNA"/>
</dbReference>
<sequence>MSYLFYEDILKNKIIRIDFSGIENWDVSNVINMRNMFCKCYTFNQPLNNWDVSNVTNMNTMFFGCYTLNQDFSNWSLNKLTNINEMFKDSFLEKKAEYMPKKSN</sequence>
<reference evidence="1 2" key="1">
    <citation type="submission" date="2019-07" db="EMBL/GenBank/DDBJ databases">
        <title>Rapid identification of Enteric Bacteria from Whole Genome Sequences (WGS) using Average Nucleotide Identity (ANI).</title>
        <authorList>
            <person name="Lane C."/>
        </authorList>
    </citation>
    <scope>NUCLEOTIDE SEQUENCE [LARGE SCALE GENOMIC DNA]</scope>
    <source>
        <strain evidence="1 2">D2411</strain>
    </source>
</reference>
<evidence type="ECO:0000313" key="2">
    <source>
        <dbReference type="Proteomes" id="UP000321812"/>
    </source>
</evidence>
<accession>A0A562X8T1</accession>
<dbReference type="Pfam" id="PF03382">
    <property type="entry name" value="DUF285"/>
    <property type="match status" value="1"/>
</dbReference>